<accession>A0A1Y3ARM2</accession>
<name>A0A1Y3ARM2_EURMA</name>
<dbReference type="OrthoDB" id="515799at2759"/>
<keyword evidence="2" id="KW-1185">Reference proteome</keyword>
<evidence type="ECO:0000313" key="1">
    <source>
        <dbReference type="EMBL" id="OTF70657.1"/>
    </source>
</evidence>
<dbReference type="Proteomes" id="UP000194236">
    <property type="component" value="Unassembled WGS sequence"/>
</dbReference>
<reference evidence="1 2" key="1">
    <citation type="submission" date="2017-03" db="EMBL/GenBank/DDBJ databases">
        <title>Genome Survey of Euroglyphus maynei.</title>
        <authorList>
            <person name="Arlian L.G."/>
            <person name="Morgan M.S."/>
            <person name="Rider S.D."/>
        </authorList>
    </citation>
    <scope>NUCLEOTIDE SEQUENCE [LARGE SCALE GENOMIC DNA]</scope>
    <source>
        <strain evidence="1">Arlian Lab</strain>
        <tissue evidence="1">Whole body</tissue>
    </source>
</reference>
<dbReference type="EMBL" id="MUJZ01064653">
    <property type="protein sequence ID" value="OTF70657.1"/>
    <property type="molecule type" value="Genomic_DNA"/>
</dbReference>
<evidence type="ECO:0000313" key="2">
    <source>
        <dbReference type="Proteomes" id="UP000194236"/>
    </source>
</evidence>
<proteinExistence type="predicted"/>
<dbReference type="AlphaFoldDB" id="A0A1Y3ARM2"/>
<feature type="non-terminal residue" evidence="1">
    <location>
        <position position="75"/>
    </location>
</feature>
<sequence length="75" mass="9112">MIKNYEQVRHFYYRMWHKISQLLKISAEVEKGVQEIYGLINYGEIWKRFGSKFDCRLNVSLQQLVDYGYTVVKMK</sequence>
<gene>
    <name evidence="1" type="ORF">BLA29_015074</name>
</gene>
<organism evidence="1 2">
    <name type="scientific">Euroglyphus maynei</name>
    <name type="common">Mayne's house dust mite</name>
    <dbReference type="NCBI Taxonomy" id="6958"/>
    <lineage>
        <taxon>Eukaryota</taxon>
        <taxon>Metazoa</taxon>
        <taxon>Ecdysozoa</taxon>
        <taxon>Arthropoda</taxon>
        <taxon>Chelicerata</taxon>
        <taxon>Arachnida</taxon>
        <taxon>Acari</taxon>
        <taxon>Acariformes</taxon>
        <taxon>Sarcoptiformes</taxon>
        <taxon>Astigmata</taxon>
        <taxon>Psoroptidia</taxon>
        <taxon>Analgoidea</taxon>
        <taxon>Pyroglyphidae</taxon>
        <taxon>Pyroglyphinae</taxon>
        <taxon>Euroglyphus</taxon>
    </lineage>
</organism>
<protein>
    <submittedName>
        <fullName evidence="1">Uncharacterized protein</fullName>
    </submittedName>
</protein>
<comment type="caution">
    <text evidence="1">The sequence shown here is derived from an EMBL/GenBank/DDBJ whole genome shotgun (WGS) entry which is preliminary data.</text>
</comment>